<name>A0A507ARW7_9PEZI</name>
<gene>
    <name evidence="2" type="ORF">E0L32_008439</name>
</gene>
<accession>A0A507ARW7</accession>
<dbReference type="InParanoid" id="A0A507ARW7"/>
<dbReference type="STRING" id="1093900.A0A507ARW7"/>
<feature type="compositionally biased region" description="Basic and acidic residues" evidence="1">
    <location>
        <begin position="1"/>
        <end position="17"/>
    </location>
</feature>
<reference evidence="2 3" key="1">
    <citation type="submission" date="2019-06" db="EMBL/GenBank/DDBJ databases">
        <title>Draft genome sequence of the filamentous fungus Phialemoniopsis curvata isolated from diesel fuel.</title>
        <authorList>
            <person name="Varaljay V.A."/>
            <person name="Lyon W.J."/>
            <person name="Crouch A.L."/>
            <person name="Drake C.E."/>
            <person name="Hollomon J.M."/>
            <person name="Nadeau L.J."/>
            <person name="Nunn H.S."/>
            <person name="Stevenson B.S."/>
            <person name="Bojanowski C.L."/>
            <person name="Crookes-Goodson W.J."/>
        </authorList>
    </citation>
    <scope>NUCLEOTIDE SEQUENCE [LARGE SCALE GENOMIC DNA]</scope>
    <source>
        <strain evidence="2 3">D216</strain>
    </source>
</reference>
<dbReference type="Proteomes" id="UP000319257">
    <property type="component" value="Unassembled WGS sequence"/>
</dbReference>
<evidence type="ECO:0000313" key="3">
    <source>
        <dbReference type="Proteomes" id="UP000319257"/>
    </source>
</evidence>
<dbReference type="EMBL" id="SKBQ01000056">
    <property type="protein sequence ID" value="TPX10553.1"/>
    <property type="molecule type" value="Genomic_DNA"/>
</dbReference>
<dbReference type="InterPro" id="IPR032675">
    <property type="entry name" value="LRR_dom_sf"/>
</dbReference>
<organism evidence="2 3">
    <name type="scientific">Thyridium curvatum</name>
    <dbReference type="NCBI Taxonomy" id="1093900"/>
    <lineage>
        <taxon>Eukaryota</taxon>
        <taxon>Fungi</taxon>
        <taxon>Dikarya</taxon>
        <taxon>Ascomycota</taxon>
        <taxon>Pezizomycotina</taxon>
        <taxon>Sordariomycetes</taxon>
        <taxon>Sordariomycetidae</taxon>
        <taxon>Thyridiales</taxon>
        <taxon>Thyridiaceae</taxon>
        <taxon>Thyridium</taxon>
    </lineage>
</organism>
<evidence type="ECO:0000313" key="2">
    <source>
        <dbReference type="EMBL" id="TPX10553.1"/>
    </source>
</evidence>
<dbReference type="GeneID" id="41975886"/>
<comment type="caution">
    <text evidence="2">The sequence shown here is derived from an EMBL/GenBank/DDBJ whole genome shotgun (WGS) entry which is preliminary data.</text>
</comment>
<sequence>MASATDTRRSNTPERLGRSSFSSIRERDDDLAQTFTSSKISSYNTPLEHAIDDSSADEDTMLATQTQFAPPITQPSSRLHGYWAPPDSFKGWKGINVKGKLASKSFGDLQILNNAWKPAPSPPRVRGRAAPGEAIIEVLPIEILNNIIGFLELDIPPNGIERRNVDLMSCLLTSKTMHTATLNTLYTKVTIPHSRIFHKFLVNITAYPALGTIVRRLDFSHFNPSSLFSTARERLQTRNLTPDTLLQCLQLTPCLQEFMAQEYIDDELDINVLRKLFTGLDRIRALDFCGCSSTAFKSSFLELTSAPLPETLMIERLSLHKCLTLPSSVLDAVLPRLKFLTHLDVAGTRLSNKALQSIPHTAKLTHLNLAKCNALSADNVIDFIQNHPAAKQLVFLSLASDARSHELLSASDVTTLIPLLPKTLKSLSLKGSKMNASHIDLLLPLTKHLEELALGRSLKLQDVDRLFIPDESKPVEEQVEWVPHTIKYLDLTDMWGNELDLTILYNVSCLLKRYTEPLEVIELADDAFKRLRKSPGAIGRAGWRISDLHVRSWLVRNHDPNEPMRDDGRRPWKMGAQYWGMRKVPVTVAEVGGMYGSFMFGRQL</sequence>
<proteinExistence type="predicted"/>
<feature type="region of interest" description="Disordered" evidence="1">
    <location>
        <begin position="1"/>
        <end position="29"/>
    </location>
</feature>
<protein>
    <submittedName>
        <fullName evidence="2">Uncharacterized protein</fullName>
    </submittedName>
</protein>
<dbReference type="AlphaFoldDB" id="A0A507ARW7"/>
<dbReference type="SUPFAM" id="SSF52047">
    <property type="entry name" value="RNI-like"/>
    <property type="match status" value="1"/>
</dbReference>
<keyword evidence="3" id="KW-1185">Reference proteome</keyword>
<dbReference type="Gene3D" id="3.80.10.10">
    <property type="entry name" value="Ribonuclease Inhibitor"/>
    <property type="match status" value="1"/>
</dbReference>
<dbReference type="OrthoDB" id="9994419at2759"/>
<evidence type="ECO:0000256" key="1">
    <source>
        <dbReference type="SAM" id="MobiDB-lite"/>
    </source>
</evidence>
<dbReference type="RefSeq" id="XP_030992264.1">
    <property type="nucleotide sequence ID" value="XM_031143293.1"/>
</dbReference>